<dbReference type="PANTHER" id="PTHR10192:SF5">
    <property type="entry name" value="GEPHYRIN"/>
    <property type="match status" value="1"/>
</dbReference>
<evidence type="ECO:0000256" key="6">
    <source>
        <dbReference type="RuleBase" id="RU365090"/>
    </source>
</evidence>
<dbReference type="UniPathway" id="UPA00344"/>
<dbReference type="GO" id="GO:0006777">
    <property type="term" value="P:Mo-molybdopterin cofactor biosynthetic process"/>
    <property type="evidence" value="ECO:0007669"/>
    <property type="project" value="UniProtKB-UniRule"/>
</dbReference>
<comment type="function">
    <text evidence="1 6">Catalyzes the insertion of molybdate into adenylated molybdopterin with the concomitant release of AMP.</text>
</comment>
<keyword evidence="8" id="KW-0378">Hydrolase</keyword>
<dbReference type="PANTHER" id="PTHR10192">
    <property type="entry name" value="MOLYBDOPTERIN BIOSYNTHESIS PROTEIN"/>
    <property type="match status" value="1"/>
</dbReference>
<organism evidence="8 9">
    <name type="scientific">Puniceispirillum marinum (strain IMCC1322)</name>
    <dbReference type="NCBI Taxonomy" id="488538"/>
    <lineage>
        <taxon>Bacteria</taxon>
        <taxon>Pseudomonadati</taxon>
        <taxon>Pseudomonadota</taxon>
        <taxon>Alphaproteobacteria</taxon>
        <taxon>Candidatus Puniceispirillales</taxon>
        <taxon>Candidatus Puniceispirillaceae</taxon>
        <taxon>Candidatus Puniceispirillum</taxon>
    </lineage>
</organism>
<dbReference type="NCBIfam" id="TIGR00177">
    <property type="entry name" value="molyb_syn"/>
    <property type="match status" value="1"/>
</dbReference>
<dbReference type="GO" id="GO:0061599">
    <property type="term" value="F:molybdopterin molybdotransferase activity"/>
    <property type="evidence" value="ECO:0007669"/>
    <property type="project" value="UniProtKB-UniRule"/>
</dbReference>
<keyword evidence="4 6" id="KW-0501">Molybdenum cofactor biosynthesis</keyword>
<dbReference type="SUPFAM" id="SSF53218">
    <property type="entry name" value="Molybdenum cofactor biosynthesis proteins"/>
    <property type="match status" value="1"/>
</dbReference>
<evidence type="ECO:0000256" key="2">
    <source>
        <dbReference type="ARBA" id="ARBA00005046"/>
    </source>
</evidence>
<dbReference type="GO" id="GO:0016787">
    <property type="term" value="F:hydrolase activity"/>
    <property type="evidence" value="ECO:0007669"/>
    <property type="project" value="UniProtKB-KW"/>
</dbReference>
<dbReference type="OrthoDB" id="9804758at2"/>
<dbReference type="KEGG" id="apb:SAR116_2510"/>
<evidence type="ECO:0000256" key="4">
    <source>
        <dbReference type="ARBA" id="ARBA00023150"/>
    </source>
</evidence>
<evidence type="ECO:0000313" key="8">
    <source>
        <dbReference type="EMBL" id="ADE40753.1"/>
    </source>
</evidence>
<dbReference type="InterPro" id="IPR005111">
    <property type="entry name" value="MoeA_C_domain_IV"/>
</dbReference>
<comment type="pathway">
    <text evidence="2 6">Cofactor biosynthesis; molybdopterin biosynthesis.</text>
</comment>
<evidence type="ECO:0000256" key="3">
    <source>
        <dbReference type="ARBA" id="ARBA00010763"/>
    </source>
</evidence>
<dbReference type="Gene3D" id="2.170.190.11">
    <property type="entry name" value="Molybdopterin biosynthesis moea protein, domain 3"/>
    <property type="match status" value="1"/>
</dbReference>
<dbReference type="SMART" id="SM00852">
    <property type="entry name" value="MoCF_biosynth"/>
    <property type="match status" value="1"/>
</dbReference>
<evidence type="ECO:0000313" key="9">
    <source>
        <dbReference type="Proteomes" id="UP000007460"/>
    </source>
</evidence>
<dbReference type="SUPFAM" id="SSF63882">
    <property type="entry name" value="MoeA N-terminal region -like"/>
    <property type="match status" value="1"/>
</dbReference>
<reference evidence="8 9" key="1">
    <citation type="journal article" date="2010" name="J. Bacteriol.">
        <title>Complete genome sequence of "Candidatus Puniceispirillum marinum" IMCC1322, a representative of the SAR116 clade in the Alphaproteobacteria.</title>
        <authorList>
            <person name="Oh H.M."/>
            <person name="Kwon K.K."/>
            <person name="Kang I."/>
            <person name="Kang S.G."/>
            <person name="Lee J.H."/>
            <person name="Kim S.J."/>
            <person name="Cho J.C."/>
        </authorList>
    </citation>
    <scope>NUCLEOTIDE SEQUENCE [LARGE SCALE GENOMIC DNA]</scope>
    <source>
        <strain evidence="8 9">IMCC1322</strain>
    </source>
</reference>
<comment type="catalytic activity">
    <reaction evidence="5">
        <text>adenylyl-molybdopterin + molybdate = Mo-molybdopterin + AMP + H(+)</text>
        <dbReference type="Rhea" id="RHEA:35047"/>
        <dbReference type="ChEBI" id="CHEBI:15378"/>
        <dbReference type="ChEBI" id="CHEBI:36264"/>
        <dbReference type="ChEBI" id="CHEBI:62727"/>
        <dbReference type="ChEBI" id="CHEBI:71302"/>
        <dbReference type="ChEBI" id="CHEBI:456215"/>
        <dbReference type="EC" id="2.10.1.1"/>
    </reaction>
</comment>
<dbReference type="eggNOG" id="COG0303">
    <property type="taxonomic scope" value="Bacteria"/>
</dbReference>
<dbReference type="RefSeq" id="WP_013047379.1">
    <property type="nucleotide sequence ID" value="NC_014010.1"/>
</dbReference>
<dbReference type="Gene3D" id="2.40.340.10">
    <property type="entry name" value="MoeA, C-terminal, domain IV"/>
    <property type="match status" value="1"/>
</dbReference>
<dbReference type="InterPro" id="IPR036425">
    <property type="entry name" value="MoaB/Mog-like_dom_sf"/>
</dbReference>
<evidence type="ECO:0000256" key="1">
    <source>
        <dbReference type="ARBA" id="ARBA00002901"/>
    </source>
</evidence>
<dbReference type="GO" id="GO:0046872">
    <property type="term" value="F:metal ion binding"/>
    <property type="evidence" value="ECO:0007669"/>
    <property type="project" value="UniProtKB-UniRule"/>
</dbReference>
<comment type="similarity">
    <text evidence="3 6">Belongs to the MoeA family.</text>
</comment>
<gene>
    <name evidence="8" type="ordered locus">SAR116_2510</name>
</gene>
<dbReference type="Gene3D" id="3.40.980.10">
    <property type="entry name" value="MoaB/Mog-like domain"/>
    <property type="match status" value="1"/>
</dbReference>
<keyword evidence="6" id="KW-0808">Transferase</keyword>
<dbReference type="HOGENOM" id="CLU_010186_7_0_5"/>
<keyword evidence="9" id="KW-1185">Reference proteome</keyword>
<dbReference type="CDD" id="cd00887">
    <property type="entry name" value="MoeA"/>
    <property type="match status" value="1"/>
</dbReference>
<dbReference type="Pfam" id="PF03454">
    <property type="entry name" value="MoeA_C"/>
    <property type="match status" value="1"/>
</dbReference>
<dbReference type="Gene3D" id="3.90.105.10">
    <property type="entry name" value="Molybdopterin biosynthesis moea protein, domain 2"/>
    <property type="match status" value="1"/>
</dbReference>
<dbReference type="InterPro" id="IPR005110">
    <property type="entry name" value="MoeA_linker/N"/>
</dbReference>
<dbReference type="Proteomes" id="UP000007460">
    <property type="component" value="Chromosome"/>
</dbReference>
<dbReference type="SUPFAM" id="SSF63867">
    <property type="entry name" value="MoeA C-terminal domain-like"/>
    <property type="match status" value="1"/>
</dbReference>
<dbReference type="Pfam" id="PF00994">
    <property type="entry name" value="MoCF_biosynth"/>
    <property type="match status" value="1"/>
</dbReference>
<protein>
    <recommendedName>
        <fullName evidence="6">Molybdopterin molybdenumtransferase</fullName>
        <ecNumber evidence="6">2.10.1.1</ecNumber>
    </recommendedName>
</protein>
<dbReference type="GO" id="GO:0005829">
    <property type="term" value="C:cytosol"/>
    <property type="evidence" value="ECO:0007669"/>
    <property type="project" value="TreeGrafter"/>
</dbReference>
<evidence type="ECO:0000259" key="7">
    <source>
        <dbReference type="SMART" id="SM00852"/>
    </source>
</evidence>
<dbReference type="Pfam" id="PF03453">
    <property type="entry name" value="MoeA_N"/>
    <property type="match status" value="1"/>
</dbReference>
<accession>D5BQN5</accession>
<name>D5BQN5_PUNMI</name>
<keyword evidence="6" id="KW-0460">Magnesium</keyword>
<keyword evidence="6" id="KW-0500">Molybdenum</keyword>
<dbReference type="InterPro" id="IPR036688">
    <property type="entry name" value="MoeA_C_domain_IV_sf"/>
</dbReference>
<comment type="cofactor">
    <cofactor evidence="6">
        <name>Mg(2+)</name>
        <dbReference type="ChEBI" id="CHEBI:18420"/>
    </cofactor>
</comment>
<dbReference type="EC" id="2.10.1.1" evidence="6"/>
<dbReference type="STRING" id="488538.SAR116_2510"/>
<evidence type="ECO:0000256" key="5">
    <source>
        <dbReference type="ARBA" id="ARBA00047317"/>
    </source>
</evidence>
<keyword evidence="6" id="KW-0479">Metal-binding</keyword>
<feature type="domain" description="MoaB/Mog" evidence="7">
    <location>
        <begin position="181"/>
        <end position="322"/>
    </location>
</feature>
<dbReference type="InterPro" id="IPR036135">
    <property type="entry name" value="MoeA_linker/N_sf"/>
</dbReference>
<dbReference type="InterPro" id="IPR038987">
    <property type="entry name" value="MoeA-like"/>
</dbReference>
<dbReference type="AlphaFoldDB" id="D5BQN5"/>
<dbReference type="InterPro" id="IPR001453">
    <property type="entry name" value="MoaB/Mog_dom"/>
</dbReference>
<sequence length="411" mass="43018">MHPETTPLDSARADLLNAITPRSAHENVPLHASIGRFAASDIISTVNLPATANAAVDGYAIDAETLAANPDHLFPIAGQARAGHPFTGTIAKDEAVEIYTGAVMPDGVNAVAMHEDCTRHDNHVRFDKMLQIGANNRPVGENLAVGEIILSAGTRIHAPMIGQLAAAGHKTVDVQNKLTATMLSTGDEIIDVMAADNGTGFGQIYDANRPMLMAALAGEALNLHDGGIVADDRDALANAYQAALVHSDIVISSGGASDGIEDHTQAAMKMVGAECALWRLAMKPGRPMAVGRVEDKFIFCLPGNPVAAFVCAKLLIMPLLDKLAGGIARTPLRVTVPAGFSHKKKPGRAEYLRATLQGSGKDQQIQIHGRRGAGVISSLTGADGLVEIPLDNAGVEVGMPLAFLPFVERGL</sequence>
<dbReference type="EMBL" id="CP001751">
    <property type="protein sequence ID" value="ADE40753.1"/>
    <property type="molecule type" value="Genomic_DNA"/>
</dbReference>
<proteinExistence type="inferred from homology"/>